<dbReference type="PROSITE" id="PS51257">
    <property type="entry name" value="PROKAR_LIPOPROTEIN"/>
    <property type="match status" value="1"/>
</dbReference>
<reference evidence="2 3" key="1">
    <citation type="submission" date="2018-04" db="EMBL/GenBank/DDBJ databases">
        <title>Complete genome uncultured novel isolate.</title>
        <authorList>
            <person name="Merlino G."/>
        </authorList>
    </citation>
    <scope>NUCLEOTIDE SEQUENCE [LARGE SCALE GENOMIC DNA]</scope>
    <source>
        <strain evidence="3">R1DC9</strain>
    </source>
</reference>
<keyword evidence="1" id="KW-0732">Signal</keyword>
<dbReference type="OrthoDB" id="882993at2"/>
<name>A0A4D7JTH1_9BACT</name>
<dbReference type="AlphaFoldDB" id="A0A4D7JTH1"/>
<dbReference type="EMBL" id="CP028923">
    <property type="protein sequence ID" value="QCK16830.1"/>
    <property type="molecule type" value="Genomic_DNA"/>
</dbReference>
<sequence length="146" mass="16394">MKILINLLLITIMIIACSSNDNTIQSKDPIVGKWELVKIQAPRIRNEITNEDIPYKEFYLFNSDGTFTKTRIEDGKTQSITGTYTKENTNDWEHLKLVYAEDSQLIDNCTGKPEEHLAISPGELKGGSAPCDGPALFYAPVQSEDR</sequence>
<evidence type="ECO:0000313" key="3">
    <source>
        <dbReference type="Proteomes" id="UP000298616"/>
    </source>
</evidence>
<evidence type="ECO:0000256" key="1">
    <source>
        <dbReference type="SAM" id="SignalP"/>
    </source>
</evidence>
<protein>
    <submittedName>
        <fullName evidence="2">Uncharacterized protein</fullName>
    </submittedName>
</protein>
<feature type="chain" id="PRO_5020817255" evidence="1">
    <location>
        <begin position="19"/>
        <end position="146"/>
    </location>
</feature>
<feature type="signal peptide" evidence="1">
    <location>
        <begin position="1"/>
        <end position="18"/>
    </location>
</feature>
<dbReference type="KEGG" id="fpf:DCC35_19870"/>
<proteinExistence type="predicted"/>
<evidence type="ECO:0000313" key="2">
    <source>
        <dbReference type="EMBL" id="QCK16830.1"/>
    </source>
</evidence>
<dbReference type="RefSeq" id="WP_137092422.1">
    <property type="nucleotide sequence ID" value="NZ_CP028923.1"/>
</dbReference>
<dbReference type="Proteomes" id="UP000298616">
    <property type="component" value="Chromosome"/>
</dbReference>
<keyword evidence="3" id="KW-1185">Reference proteome</keyword>
<organism evidence="2 3">
    <name type="scientific">Mangrovivirga cuniculi</name>
    <dbReference type="NCBI Taxonomy" id="2715131"/>
    <lineage>
        <taxon>Bacteria</taxon>
        <taxon>Pseudomonadati</taxon>
        <taxon>Bacteroidota</taxon>
        <taxon>Cytophagia</taxon>
        <taxon>Cytophagales</taxon>
        <taxon>Mangrovivirgaceae</taxon>
        <taxon>Mangrovivirga</taxon>
    </lineage>
</organism>
<accession>A0A4D7JTH1</accession>
<gene>
    <name evidence="2" type="ORF">DCC35_19870</name>
</gene>